<reference evidence="4 5" key="1">
    <citation type="submission" date="2020-01" db="EMBL/GenBank/DDBJ databases">
        <title>Genomes of bacteria type strains.</title>
        <authorList>
            <person name="Chen J."/>
            <person name="Zhu S."/>
            <person name="Yang J."/>
        </authorList>
    </citation>
    <scope>NUCLEOTIDE SEQUENCE [LARGE SCALE GENOMIC DNA]</scope>
    <source>
        <strain evidence="4 5">LMG 24078</strain>
    </source>
</reference>
<dbReference type="GO" id="GO:0070402">
    <property type="term" value="F:NADPH binding"/>
    <property type="evidence" value="ECO:0007669"/>
    <property type="project" value="TreeGrafter"/>
</dbReference>
<dbReference type="AlphaFoldDB" id="A0A6N9TJD1"/>
<dbReference type="NCBIfam" id="TIGR02824">
    <property type="entry name" value="quinone_pig3"/>
    <property type="match status" value="1"/>
</dbReference>
<evidence type="ECO:0000259" key="3">
    <source>
        <dbReference type="SMART" id="SM00829"/>
    </source>
</evidence>
<dbReference type="PANTHER" id="PTHR48106">
    <property type="entry name" value="QUINONE OXIDOREDUCTASE PIG3-RELATED"/>
    <property type="match status" value="1"/>
</dbReference>
<dbReference type="InterPro" id="IPR036291">
    <property type="entry name" value="NAD(P)-bd_dom_sf"/>
</dbReference>
<keyword evidence="1" id="KW-0521">NADP</keyword>
<keyword evidence="5" id="KW-1185">Reference proteome</keyword>
<gene>
    <name evidence="4" type="ORF">GTQ48_13880</name>
</gene>
<dbReference type="Gene3D" id="3.40.50.720">
    <property type="entry name" value="NAD(P)-binding Rossmann-like Domain"/>
    <property type="match status" value="1"/>
</dbReference>
<dbReference type="Gene3D" id="3.90.180.10">
    <property type="entry name" value="Medium-chain alcohol dehydrogenases, catalytic domain"/>
    <property type="match status" value="1"/>
</dbReference>
<dbReference type="Pfam" id="PF08240">
    <property type="entry name" value="ADH_N"/>
    <property type="match status" value="1"/>
</dbReference>
<dbReference type="Proteomes" id="UP000471381">
    <property type="component" value="Unassembled WGS sequence"/>
</dbReference>
<dbReference type="SUPFAM" id="SSF50129">
    <property type="entry name" value="GroES-like"/>
    <property type="match status" value="1"/>
</dbReference>
<evidence type="ECO:0000256" key="2">
    <source>
        <dbReference type="ARBA" id="ARBA00023002"/>
    </source>
</evidence>
<comment type="caution">
    <text evidence="4">The sequence shown here is derived from an EMBL/GenBank/DDBJ whole genome shotgun (WGS) entry which is preliminary data.</text>
</comment>
<dbReference type="InterPro" id="IPR020843">
    <property type="entry name" value="ER"/>
</dbReference>
<dbReference type="GO" id="GO:0016651">
    <property type="term" value="F:oxidoreductase activity, acting on NAD(P)H"/>
    <property type="evidence" value="ECO:0007669"/>
    <property type="project" value="TreeGrafter"/>
</dbReference>
<dbReference type="EMBL" id="JAAAWO010000011">
    <property type="protein sequence ID" value="NDW16602.1"/>
    <property type="molecule type" value="Genomic_DNA"/>
</dbReference>
<dbReference type="CDD" id="cd05276">
    <property type="entry name" value="p53_inducible_oxidoreductase"/>
    <property type="match status" value="1"/>
</dbReference>
<proteinExistence type="predicted"/>
<evidence type="ECO:0000313" key="5">
    <source>
        <dbReference type="Proteomes" id="UP000471381"/>
    </source>
</evidence>
<organism evidence="4 5">
    <name type="scientific">Alteromonas genovensis</name>
    <dbReference type="NCBI Taxonomy" id="471225"/>
    <lineage>
        <taxon>Bacteria</taxon>
        <taxon>Pseudomonadati</taxon>
        <taxon>Pseudomonadota</taxon>
        <taxon>Gammaproteobacteria</taxon>
        <taxon>Alteromonadales</taxon>
        <taxon>Alteromonadaceae</taxon>
        <taxon>Alteromonas/Salinimonas group</taxon>
        <taxon>Alteromonas</taxon>
    </lineage>
</organism>
<evidence type="ECO:0000313" key="4">
    <source>
        <dbReference type="EMBL" id="NDW16602.1"/>
    </source>
</evidence>
<dbReference type="RefSeq" id="WP_163107208.1">
    <property type="nucleotide sequence ID" value="NZ_JAAAWO010000011.1"/>
</dbReference>
<evidence type="ECO:0000256" key="1">
    <source>
        <dbReference type="ARBA" id="ARBA00022857"/>
    </source>
</evidence>
<accession>A0A6N9TJD1</accession>
<feature type="domain" description="Enoyl reductase (ER)" evidence="3">
    <location>
        <begin position="10"/>
        <end position="323"/>
    </location>
</feature>
<dbReference type="SUPFAM" id="SSF51735">
    <property type="entry name" value="NAD(P)-binding Rossmann-fold domains"/>
    <property type="match status" value="1"/>
</dbReference>
<sequence length="325" mass="35121">MYYIDFEKGCSPSKLVVKERESYELPDGMVKVAVNAFGVNRADTLQRQGHYPAPQGESPILGLEVAGTVTEVASGITNVKEGDRVFGLVAGGGYATEAIVNPSHLMTIPQGMPFVEAAGLAEVFLTAFQCLRTIAHVKPAQHALIHGGASGVGLAATQLCRYWGVHSAVTASAQEKLNLCQENGAELLINYKTHSFADEIKREWPEGIDMVLDMVGGDYLNKNLSVIKQDGIIVNLAMLAGRYADNLDMALLLGKRATITGTTLRNRSDAYKANLISDFATVCLPAFETGELVVNLDTHYNIKDISKPHARLESNDTKGKIVVSW</sequence>
<dbReference type="PANTHER" id="PTHR48106:SF18">
    <property type="entry name" value="QUINONE OXIDOREDUCTASE PIG3"/>
    <property type="match status" value="1"/>
</dbReference>
<dbReference type="InterPro" id="IPR013154">
    <property type="entry name" value="ADH-like_N"/>
</dbReference>
<dbReference type="InterPro" id="IPR011032">
    <property type="entry name" value="GroES-like_sf"/>
</dbReference>
<keyword evidence="2" id="KW-0560">Oxidoreductase</keyword>
<protein>
    <submittedName>
        <fullName evidence="4">Zinc-binding dehydrogenase</fullName>
    </submittedName>
</protein>
<dbReference type="Pfam" id="PF00107">
    <property type="entry name" value="ADH_zinc_N"/>
    <property type="match status" value="1"/>
</dbReference>
<dbReference type="SMART" id="SM00829">
    <property type="entry name" value="PKS_ER"/>
    <property type="match status" value="1"/>
</dbReference>
<dbReference type="InterPro" id="IPR013149">
    <property type="entry name" value="ADH-like_C"/>
</dbReference>
<dbReference type="InterPro" id="IPR014189">
    <property type="entry name" value="Quinone_OxRdtase_PIG3"/>
</dbReference>
<name>A0A6N9TJD1_9ALTE</name>